<evidence type="ECO:0000313" key="2">
    <source>
        <dbReference type="Proteomes" id="UP001596099"/>
    </source>
</evidence>
<gene>
    <name evidence="1" type="ORF">ACFPYI_13720</name>
</gene>
<comment type="caution">
    <text evidence="1">The sequence shown here is derived from an EMBL/GenBank/DDBJ whole genome shotgun (WGS) entry which is preliminary data.</text>
</comment>
<dbReference type="AlphaFoldDB" id="A0ABD5RQ61"/>
<evidence type="ECO:0008006" key="3">
    <source>
        <dbReference type="Google" id="ProtNLM"/>
    </source>
</evidence>
<organism evidence="1 2">
    <name type="scientific">Halomarina salina</name>
    <dbReference type="NCBI Taxonomy" id="1872699"/>
    <lineage>
        <taxon>Archaea</taxon>
        <taxon>Methanobacteriati</taxon>
        <taxon>Methanobacteriota</taxon>
        <taxon>Stenosarchaea group</taxon>
        <taxon>Halobacteria</taxon>
        <taxon>Halobacteriales</taxon>
        <taxon>Natronomonadaceae</taxon>
        <taxon>Halomarina</taxon>
    </lineage>
</organism>
<sequence>MSPNPYRPDVDGEEEEDHVERIRELWPDDAPYPLEDAWDDIIYPPDMVRRSNSTADEVIREDLPEAYMMKFLDSCYDEHIPDCPDCGYHITSLDSGEYACINVFCQSRFELGLVRAGDER</sequence>
<protein>
    <recommendedName>
        <fullName evidence="3">Halobacterial output domain-containing protein</fullName>
    </recommendedName>
</protein>
<dbReference type="Proteomes" id="UP001596099">
    <property type="component" value="Unassembled WGS sequence"/>
</dbReference>
<dbReference type="EMBL" id="JBHSQH010000001">
    <property type="protein sequence ID" value="MFC5972394.1"/>
    <property type="molecule type" value="Genomic_DNA"/>
</dbReference>
<reference evidence="1 2" key="1">
    <citation type="journal article" date="2019" name="Int. J. Syst. Evol. Microbiol.">
        <title>The Global Catalogue of Microorganisms (GCM) 10K type strain sequencing project: providing services to taxonomists for standard genome sequencing and annotation.</title>
        <authorList>
            <consortium name="The Broad Institute Genomics Platform"/>
            <consortium name="The Broad Institute Genome Sequencing Center for Infectious Disease"/>
            <person name="Wu L."/>
            <person name="Ma J."/>
        </authorList>
    </citation>
    <scope>NUCLEOTIDE SEQUENCE [LARGE SCALE GENOMIC DNA]</scope>
    <source>
        <strain evidence="1 2">CGMCC 1.12543</strain>
    </source>
</reference>
<accession>A0ABD5RQ61</accession>
<dbReference type="RefSeq" id="WP_247415648.1">
    <property type="nucleotide sequence ID" value="NZ_JALLGW010000001.1"/>
</dbReference>
<proteinExistence type="predicted"/>
<keyword evidence="2" id="KW-1185">Reference proteome</keyword>
<name>A0ABD5RQ61_9EURY</name>
<evidence type="ECO:0000313" key="1">
    <source>
        <dbReference type="EMBL" id="MFC5972394.1"/>
    </source>
</evidence>